<dbReference type="PANTHER" id="PTHR46548">
    <property type="entry name" value="BAH AND TFIIS DOMAIN-CONTAINING PROTEIN-RELATED"/>
    <property type="match status" value="1"/>
</dbReference>
<dbReference type="Pfam" id="PF08711">
    <property type="entry name" value="Med26"/>
    <property type="match status" value="1"/>
</dbReference>
<feature type="region of interest" description="Disordered" evidence="4">
    <location>
        <begin position="1305"/>
        <end position="1324"/>
    </location>
</feature>
<feature type="region of interest" description="Disordered" evidence="4">
    <location>
        <begin position="889"/>
        <end position="908"/>
    </location>
</feature>
<feature type="compositionally biased region" description="Basic and acidic residues" evidence="4">
    <location>
        <begin position="285"/>
        <end position="310"/>
    </location>
</feature>
<feature type="compositionally biased region" description="Polar residues" evidence="4">
    <location>
        <begin position="854"/>
        <end position="869"/>
    </location>
</feature>
<feature type="region of interest" description="Disordered" evidence="4">
    <location>
        <begin position="515"/>
        <end position="744"/>
    </location>
</feature>
<feature type="compositionally biased region" description="Polar residues" evidence="4">
    <location>
        <begin position="250"/>
        <end position="277"/>
    </location>
</feature>
<reference evidence="7 8" key="1">
    <citation type="submission" date="2021-02" db="EMBL/GenBank/DDBJ databases">
        <title>Plant Genome Project.</title>
        <authorList>
            <person name="Zhang R.-G."/>
        </authorList>
    </citation>
    <scope>NUCLEOTIDE SEQUENCE [LARGE SCALE GENOMIC DNA]</scope>
    <source>
        <tissue evidence="7">Leaves</tissue>
    </source>
</reference>
<feature type="compositionally biased region" description="Basic and acidic residues" evidence="4">
    <location>
        <begin position="723"/>
        <end position="738"/>
    </location>
</feature>
<feature type="domain" description="TFIIS N-terminal" evidence="6">
    <location>
        <begin position="382"/>
        <end position="468"/>
    </location>
</feature>
<dbReference type="SUPFAM" id="SSF47676">
    <property type="entry name" value="Conserved domain common to transcription factors TFIIS, elongin A, CRSP70"/>
    <property type="match status" value="1"/>
</dbReference>
<feature type="compositionally biased region" description="Polar residues" evidence="4">
    <location>
        <begin position="693"/>
        <end position="703"/>
    </location>
</feature>
<feature type="compositionally biased region" description="Polar residues" evidence="4">
    <location>
        <begin position="1015"/>
        <end position="1027"/>
    </location>
</feature>
<organism evidence="7 8">
    <name type="scientific">Xanthoceras sorbifolium</name>
    <dbReference type="NCBI Taxonomy" id="99658"/>
    <lineage>
        <taxon>Eukaryota</taxon>
        <taxon>Viridiplantae</taxon>
        <taxon>Streptophyta</taxon>
        <taxon>Embryophyta</taxon>
        <taxon>Tracheophyta</taxon>
        <taxon>Spermatophyta</taxon>
        <taxon>Magnoliopsida</taxon>
        <taxon>eudicotyledons</taxon>
        <taxon>Gunneridae</taxon>
        <taxon>Pentapetalae</taxon>
        <taxon>rosids</taxon>
        <taxon>malvids</taxon>
        <taxon>Sapindales</taxon>
        <taxon>Sapindaceae</taxon>
        <taxon>Xanthoceroideae</taxon>
        <taxon>Xanthoceras</taxon>
    </lineage>
</organism>
<evidence type="ECO:0000256" key="1">
    <source>
        <dbReference type="ARBA" id="ARBA00004123"/>
    </source>
</evidence>
<sequence>MRMHGWRAGEDDDDDDESKRERRRHMWTVPPRGSTILAADADTDASPSSSSNLASFLSKGKDPISVSVVSFRIKLFGAISLSDLSIANLGISSHYSPQDGRKISVGDCALFKPPQDSPPFIGIIRSVTAGKENKLKLSVNWLYRPAEVKLGKGFPLEAAPNEIFYSFHKDEIPAASLLHPCKVAFLPKGVELPTGFGSFVCRKVYDITNKCLWWLTDQDYINERQEEVDQLLYKTRIEMHAAVPPGGRSPKSTNGPTSTSQLKSGSDSLQNSASFPSQVKGKKRERGDQVSEPIKRERSSKMEDGDAGHCRTESSLKYEIAKITEKGRLVDNEGVEKLVQLMLPERNEKKIDLVCRSMLAGVVAVTDKVECLNRFVQLRGLPVFDEWLQEVHKGKVGDGSSPKDGDKSVEEFLLILLRALDRLPVNLNALQMCNIGKSVNHLRTHKNLEIQKKARTLVDTWKKRVEAEMDAKSGSNQAVSWSSRPRLPEVPHSGNRQTGGSAEVAIKSVVTQPTASKAASVKLVQGETATKSAFASSVSMKSAPLAASMSTNPKDGQPRNAAAGASDLPSTPAKDEKSSSSSQSHNNSQSCSSDHAKAGGFSGKEDGRSSSAVSMTMSKTSGSSSRSRKSANGFPGTSPTGVQRETGSNRSSSWQRNPASERLAQSSLTSEKALDVPVVEGSNPKLIVKISNRGRSPAQNVNGGTFEDPSVTSSRTSSPVLSDKQDQSDRNTKEKSDSFRANISSNVNTESWQINDIKGAVAGTDEGDGSPTVFPDEKGCRTADGARKVVETSKDVSVSSGNEIKAVKFHEASFSSINALIESCVKYSEANASLPAGDDIGMNLLASVAAGEMSKSNTVSPSGSPQRNTSGHEHICDDDDSKVKSFPRAEFSQVQSHSTDGADDDHEKQNIDHKLWVKNADNRQEKPSKDLTGHLDHSPMGLQHTVDPCLESNGNSKEKITGKETTDGAGKDLEEKTSSRVDADGIQDAKQNMSGSLLNEDRVSESDLKVENGTVEGSSSNQSSQIDGENKKNMNEGLNSVTQTDQTPPAMIMHSEVVKGTGEELLLSSGSGKDTASENVDVAKSVKVNEADVSSHVKVEGRSNAPMTCEDHTVPPLVSIVTNQKDEHMDENLEANDVKEQQCNSPTPDGLPALQVQETGHHVRPGGGKLTGCEGNKVEESASITVDASFSAAGVPDMEAKVEFDLNEGFTGDDGRYGESNNLTVPGCSTAVQQLISPLPFPVSSVSSSLPASITVAAAAKGPFVPPEDLLRSKGALGWKGSAATSAFRPAEPRKVLEMQLGASNSPLCDATPGNQNRPPLDIDLNVPDERIFEDLASRSSAQDTVSMSDSTNNHDVLRGELGPTPARCSGGLDFDLNRVEEHADIGNYSTSNGHRTDVPLKPVTSSSGGLFNGQVSVRRDFDLNDGPVVEEMSAEPLLFNQLTRSVSYQPPVSSLRMNTAETGNFSSWFPRGNTYSTITVPSVMSDRGEHPFPIVASGGPQRMLAPPTGGPPFGPDVYRGPVLSSSPAVPFPSTPFQYPVFPFGTNFLPSATFSGGSTAYMDSSSGGRVCFPVNSQLIGPGSAVPSHYPRPYVVSLPDGSNSASTESSWKWGRQGLDLNAGPGAPDVEGRDETSPLVPRQLSVASSQALAEEQARMYQMAGGVLKRKEPEGGWDGYKRPSRQ</sequence>
<gene>
    <name evidence="7" type="ORF">JRO89_XS02G0017300</name>
</gene>
<feature type="region of interest" description="Disordered" evidence="4">
    <location>
        <begin position="1"/>
        <end position="34"/>
    </location>
</feature>
<feature type="compositionally biased region" description="Basic and acidic residues" evidence="4">
    <location>
        <begin position="956"/>
        <end position="983"/>
    </location>
</feature>
<dbReference type="Gene3D" id="2.30.30.490">
    <property type="match status" value="1"/>
</dbReference>
<dbReference type="Pfam" id="PF01426">
    <property type="entry name" value="BAH"/>
    <property type="match status" value="1"/>
</dbReference>
<dbReference type="PROSITE" id="PS51319">
    <property type="entry name" value="TFIIS_N"/>
    <property type="match status" value="1"/>
</dbReference>
<dbReference type="InterPro" id="IPR043151">
    <property type="entry name" value="BAH_sf"/>
</dbReference>
<feature type="region of interest" description="Disordered" evidence="4">
    <location>
        <begin position="1338"/>
        <end position="1365"/>
    </location>
</feature>
<feature type="region of interest" description="Disordered" evidence="4">
    <location>
        <begin position="854"/>
        <end position="882"/>
    </location>
</feature>
<comment type="caution">
    <text evidence="7">The sequence shown here is derived from an EMBL/GenBank/DDBJ whole genome shotgun (WGS) entry which is preliminary data.</text>
</comment>
<feature type="compositionally biased region" description="Polar residues" evidence="4">
    <location>
        <begin position="1305"/>
        <end position="1318"/>
    </location>
</feature>
<feature type="region of interest" description="Disordered" evidence="4">
    <location>
        <begin position="1662"/>
        <end position="1683"/>
    </location>
</feature>
<feature type="region of interest" description="Disordered" evidence="4">
    <location>
        <begin position="242"/>
        <end position="310"/>
    </location>
</feature>
<dbReference type="Gene3D" id="1.20.930.10">
    <property type="entry name" value="Conserved domain common to transcription factors TFIIS, elongin A, CRSP70"/>
    <property type="match status" value="1"/>
</dbReference>
<dbReference type="InterPro" id="IPR003617">
    <property type="entry name" value="TFIIS/CRSP70_N_sub"/>
</dbReference>
<name>A0ABQ8IEF0_9ROSI</name>
<dbReference type="SMART" id="SM00439">
    <property type="entry name" value="BAH"/>
    <property type="match status" value="1"/>
</dbReference>
<evidence type="ECO:0000256" key="2">
    <source>
        <dbReference type="ARBA" id="ARBA00023242"/>
    </source>
</evidence>
<feature type="region of interest" description="Disordered" evidence="4">
    <location>
        <begin position="468"/>
        <end position="501"/>
    </location>
</feature>
<feature type="domain" description="BAH" evidence="5">
    <location>
        <begin position="101"/>
        <end position="216"/>
    </location>
</feature>
<feature type="compositionally biased region" description="Low complexity" evidence="4">
    <location>
        <begin position="579"/>
        <end position="593"/>
    </location>
</feature>
<feature type="compositionally biased region" description="Basic and acidic residues" evidence="4">
    <location>
        <begin position="916"/>
        <end position="937"/>
    </location>
</feature>
<dbReference type="Proteomes" id="UP000827721">
    <property type="component" value="Unassembled WGS sequence"/>
</dbReference>
<evidence type="ECO:0000259" key="5">
    <source>
        <dbReference type="PROSITE" id="PS51038"/>
    </source>
</evidence>
<protein>
    <submittedName>
        <fullName evidence="7">Uncharacterized protein</fullName>
    </submittedName>
</protein>
<feature type="region of interest" description="Disordered" evidence="4">
    <location>
        <begin position="916"/>
        <end position="1047"/>
    </location>
</feature>
<feature type="compositionally biased region" description="Polar residues" evidence="4">
    <location>
        <begin position="635"/>
        <end position="670"/>
    </location>
</feature>
<feature type="compositionally biased region" description="Low complexity" evidence="4">
    <location>
        <begin position="709"/>
        <end position="722"/>
    </location>
</feature>
<feature type="compositionally biased region" description="Basic and acidic residues" evidence="4">
    <location>
        <begin position="999"/>
        <end position="1010"/>
    </location>
</feature>
<keyword evidence="8" id="KW-1185">Reference proteome</keyword>
<dbReference type="SMART" id="SM00509">
    <property type="entry name" value="TFS2N"/>
    <property type="match status" value="1"/>
</dbReference>
<dbReference type="InterPro" id="IPR035441">
    <property type="entry name" value="TFIIS/LEDGF_dom_sf"/>
</dbReference>
<proteinExistence type="predicted"/>
<evidence type="ECO:0000259" key="6">
    <source>
        <dbReference type="PROSITE" id="PS51319"/>
    </source>
</evidence>
<feature type="compositionally biased region" description="Polar residues" evidence="4">
    <location>
        <begin position="1036"/>
        <end position="1047"/>
    </location>
</feature>
<dbReference type="EMBL" id="JAFEMO010000002">
    <property type="protein sequence ID" value="KAH7574883.1"/>
    <property type="molecule type" value="Genomic_DNA"/>
</dbReference>
<feature type="compositionally biased region" description="Polar residues" evidence="4">
    <location>
        <begin position="473"/>
        <end position="483"/>
    </location>
</feature>
<dbReference type="InterPro" id="IPR017923">
    <property type="entry name" value="TFIIS_N"/>
</dbReference>
<comment type="subcellular location">
    <subcellularLocation>
        <location evidence="1 3">Nucleus</location>
    </subcellularLocation>
</comment>
<keyword evidence="2 3" id="KW-0539">Nucleus</keyword>
<feature type="compositionally biased region" description="Polar residues" evidence="4">
    <location>
        <begin position="1338"/>
        <end position="1355"/>
    </location>
</feature>
<dbReference type="PROSITE" id="PS51038">
    <property type="entry name" value="BAH"/>
    <property type="match status" value="1"/>
</dbReference>
<feature type="compositionally biased region" description="Polar residues" evidence="4">
    <location>
        <begin position="527"/>
        <end position="540"/>
    </location>
</feature>
<evidence type="ECO:0000256" key="4">
    <source>
        <dbReference type="SAM" id="MobiDB-lite"/>
    </source>
</evidence>
<dbReference type="InterPro" id="IPR001025">
    <property type="entry name" value="BAH_dom"/>
</dbReference>
<dbReference type="CDD" id="cd00183">
    <property type="entry name" value="TFIIS_I"/>
    <property type="match status" value="1"/>
</dbReference>
<dbReference type="PANTHER" id="PTHR46548:SF1">
    <property type="entry name" value="BAH AND TFIIS DOMAIN-CONTAINING PROTEIN-RELATED"/>
    <property type="match status" value="1"/>
</dbReference>
<accession>A0ABQ8IEF0</accession>
<feature type="compositionally biased region" description="Low complexity" evidence="4">
    <location>
        <begin position="614"/>
        <end position="625"/>
    </location>
</feature>
<feature type="region of interest" description="Disordered" evidence="4">
    <location>
        <begin position="1614"/>
        <end position="1638"/>
    </location>
</feature>
<evidence type="ECO:0000256" key="3">
    <source>
        <dbReference type="PROSITE-ProRule" id="PRU00649"/>
    </source>
</evidence>
<evidence type="ECO:0000313" key="8">
    <source>
        <dbReference type="Proteomes" id="UP000827721"/>
    </source>
</evidence>
<evidence type="ECO:0000313" key="7">
    <source>
        <dbReference type="EMBL" id="KAH7574883.1"/>
    </source>
</evidence>